<dbReference type="Gene3D" id="1.20.120.350">
    <property type="entry name" value="Voltage-gated potassium channels. Chain C"/>
    <property type="match status" value="3"/>
</dbReference>
<dbReference type="EMBL" id="CALNXI010000500">
    <property type="protein sequence ID" value="CAH3028254.1"/>
    <property type="molecule type" value="Genomic_DNA"/>
</dbReference>
<keyword evidence="6 8" id="KW-0472">Membrane</keyword>
<dbReference type="PRINTS" id="PR00170">
    <property type="entry name" value="NACHANNEL"/>
</dbReference>
<feature type="transmembrane region" description="Helical" evidence="8">
    <location>
        <begin position="1051"/>
        <end position="1075"/>
    </location>
</feature>
<evidence type="ECO:0000256" key="5">
    <source>
        <dbReference type="ARBA" id="ARBA00022989"/>
    </source>
</evidence>
<feature type="transmembrane region" description="Helical" evidence="8">
    <location>
        <begin position="262"/>
        <end position="289"/>
    </location>
</feature>
<feature type="transmembrane region" description="Helical" evidence="8">
    <location>
        <begin position="519"/>
        <end position="539"/>
    </location>
</feature>
<accession>A0ABN8MF08</accession>
<comment type="function">
    <text evidence="8">Mediates the voltage-dependent sodium ion permeability of excitable membranes. Assuming opened or closed conformations in response to the voltage difference across the membrane, the protein forms a sodium-selective channel through which Na(+) ions may pass in accordance with their electrochemical gradient.</text>
</comment>
<reference evidence="10 11" key="1">
    <citation type="submission" date="2022-05" db="EMBL/GenBank/DDBJ databases">
        <authorList>
            <consortium name="Genoscope - CEA"/>
            <person name="William W."/>
        </authorList>
    </citation>
    <scope>NUCLEOTIDE SEQUENCE [LARGE SCALE GENOMIC DNA]</scope>
</reference>
<dbReference type="InterPro" id="IPR044564">
    <property type="entry name" value="Na_chnl_inactivation_gate"/>
</dbReference>
<comment type="subcellular location">
    <subcellularLocation>
        <location evidence="1 8">Cell membrane</location>
        <topology evidence="1 8">Multi-pass membrane protein</topology>
    </subcellularLocation>
</comment>
<feature type="transmembrane region" description="Helical" evidence="8">
    <location>
        <begin position="460"/>
        <end position="477"/>
    </location>
</feature>
<keyword evidence="8" id="KW-0739">Sodium transport</keyword>
<keyword evidence="7" id="KW-1015">Disulfide bond</keyword>
<dbReference type="Gene3D" id="1.10.287.70">
    <property type="match status" value="4"/>
</dbReference>
<evidence type="ECO:0000256" key="2">
    <source>
        <dbReference type="ARBA" id="ARBA00022475"/>
    </source>
</evidence>
<dbReference type="CDD" id="cd13433">
    <property type="entry name" value="Na_channel_gate"/>
    <property type="match status" value="1"/>
</dbReference>
<feature type="transmembrane region" description="Helical" evidence="8">
    <location>
        <begin position="1012"/>
        <end position="1031"/>
    </location>
</feature>
<feature type="domain" description="Ion transport" evidence="9">
    <location>
        <begin position="394"/>
        <end position="619"/>
    </location>
</feature>
<keyword evidence="8" id="KW-0813">Transport</keyword>
<organism evidence="10 11">
    <name type="scientific">Porites evermanni</name>
    <dbReference type="NCBI Taxonomy" id="104178"/>
    <lineage>
        <taxon>Eukaryota</taxon>
        <taxon>Metazoa</taxon>
        <taxon>Cnidaria</taxon>
        <taxon>Anthozoa</taxon>
        <taxon>Hexacorallia</taxon>
        <taxon>Scleractinia</taxon>
        <taxon>Fungiina</taxon>
        <taxon>Poritidae</taxon>
        <taxon>Porites</taxon>
    </lineage>
</organism>
<feature type="transmembrane region" description="Helical" evidence="8">
    <location>
        <begin position="1239"/>
        <end position="1263"/>
    </location>
</feature>
<dbReference type="InterPro" id="IPR001696">
    <property type="entry name" value="Na_channel_asu"/>
</dbReference>
<evidence type="ECO:0000256" key="4">
    <source>
        <dbReference type="ARBA" id="ARBA00022737"/>
    </source>
</evidence>
<keyword evidence="11" id="KW-1185">Reference proteome</keyword>
<feature type="transmembrane region" description="Helical" evidence="8">
    <location>
        <begin position="921"/>
        <end position="947"/>
    </location>
</feature>
<gene>
    <name evidence="10" type="ORF">PEVE_00033661</name>
</gene>
<dbReference type="InterPro" id="IPR027359">
    <property type="entry name" value="Volt_channel_dom_sf"/>
</dbReference>
<dbReference type="Gene3D" id="1.10.238.10">
    <property type="entry name" value="EF-hand"/>
    <property type="match status" value="1"/>
</dbReference>
<evidence type="ECO:0000313" key="11">
    <source>
        <dbReference type="Proteomes" id="UP001159427"/>
    </source>
</evidence>
<feature type="transmembrane region" description="Helical" evidence="8">
    <location>
        <begin position="93"/>
        <end position="113"/>
    </location>
</feature>
<feature type="domain" description="Ion transport" evidence="9">
    <location>
        <begin position="1010"/>
        <end position="1270"/>
    </location>
</feature>
<feature type="transmembrane region" description="Helical" evidence="8">
    <location>
        <begin position="29"/>
        <end position="48"/>
    </location>
</feature>
<dbReference type="PANTHER" id="PTHR10037">
    <property type="entry name" value="VOLTAGE-GATED CATION CHANNEL CALCIUM AND SODIUM"/>
    <property type="match status" value="1"/>
</dbReference>
<keyword evidence="8" id="KW-0851">Voltage-gated channel</keyword>
<dbReference type="PANTHER" id="PTHR10037:SF62">
    <property type="entry name" value="SODIUM CHANNEL PROTEIN 60E"/>
    <property type="match status" value="1"/>
</dbReference>
<dbReference type="Proteomes" id="UP001159427">
    <property type="component" value="Unassembled WGS sequence"/>
</dbReference>
<feature type="transmembrane region" description="Helical" evidence="8">
    <location>
        <begin position="817"/>
        <end position="837"/>
    </location>
</feature>
<evidence type="ECO:0000256" key="8">
    <source>
        <dbReference type="RuleBase" id="RU361132"/>
    </source>
</evidence>
<evidence type="ECO:0000256" key="6">
    <source>
        <dbReference type="ARBA" id="ARBA00023136"/>
    </source>
</evidence>
<evidence type="ECO:0000313" key="10">
    <source>
        <dbReference type="EMBL" id="CAH3028254.1"/>
    </source>
</evidence>
<comment type="caution">
    <text evidence="10">The sequence shown here is derived from an EMBL/GenBank/DDBJ whole genome shotgun (WGS) entry which is preliminary data.</text>
</comment>
<feature type="transmembrane region" description="Helical" evidence="8">
    <location>
        <begin position="881"/>
        <end position="901"/>
    </location>
</feature>
<keyword evidence="3 8" id="KW-0812">Transmembrane</keyword>
<feature type="transmembrane region" description="Helical" evidence="8">
    <location>
        <begin position="429"/>
        <end position="448"/>
    </location>
</feature>
<keyword evidence="4" id="KW-0677">Repeat</keyword>
<evidence type="ECO:0000256" key="7">
    <source>
        <dbReference type="ARBA" id="ARBA00023157"/>
    </source>
</evidence>
<keyword evidence="8" id="KW-0894">Sodium channel</keyword>
<feature type="transmembrane region" description="Helical" evidence="8">
    <location>
        <begin position="1141"/>
        <end position="1169"/>
    </location>
</feature>
<evidence type="ECO:0000256" key="1">
    <source>
        <dbReference type="ARBA" id="ARBA00004651"/>
    </source>
</evidence>
<sequence length="1404" mass="159884">MILKVAGRPECLRSILESRWLILMEAPQVYFESFIILTILINCVFLVLENPPDEAEYVFSGIYTMEMVMKILSRGFIFHTHAYLRDGWNWLDFIVVLLGYITMAPNIANLTGIRTIRVLRALRTISALKGKCKCVAQVTYIEARRKPQMALIGLQLFSGELRNKCVLNIQYANSTENKQERALNERFWFLNDGDPLICGNSSSAGSCPSNYTCMPNAGPNPNHGYTTFDNMGWSLIMALQILTMDFWQNVYNKINRSSGAQYAPYFVIGIFFCAFYLMNLVLAMVYLSYEQELSSDGKEGEKMDQRRTGCSYQAHEGMLKRLTLLDRNQTPPSELEAKDADSNAAKRRESFRQFLTARVLTQRSETNKVTSKVLSHIKSCWKMVRKCMQQITSHPAFDLVILLLIVLNTVVLAMYYHGIPAEFRRVLDILNWVFTGLFTTEILIRVVAMGPTAFVRVRWYLFDAAVVAASLMGYLIHADGLSVFRTLRMVRLLRLAKSWKTMKRLMKAIARSIEPVGNITLILGVITYIFAVLGMKIFGKDYKADKFGDDGMPRWNFSDIWHAFLMVFRVLSGEWIEPLWDCMRVTSATKAIPYFLTVLIIGNFLVLNMFVTLMVNAFDFRDKDDNSDSVDGSKSAIKKIFKTRRSCLLEENYRGSLRPCKLKVIESKHPDEQSNGISLAIHTALDNVIDIESSNNTISEGTSFEDGVDSPPSVKMECIKEGVSENGMVTSVPVPSLEIKELYIEDCLPEHCACVDCQLWRPLSTDGISWLKFRGRVRIFVEKKYFDWFILSMVFFSSFMLVVVNALFAAIPGIANVLVVSLLFWLIFSILGVHFFAGKFYKCVDEDNAQLPASMIVSKAECLNHTMDGYRWINSQVNFDNVLAGFLALMQVATFEGWMEVMKDAVDSTKVDMQPKFENNLMAYCFFVAFIIVGSFFVLNLFVGVIIDNFNTLKRKYEDISSMGMLLTESQRKWVSFLKEAARKKPPTKEIRPEKRLISLLYDVVTGNKFEVAIMIVITCNMVMMMIQHHGQSSQVTTVLHILLPRQVFSFASYFHKVRFLIYTIYLISILKVIALKQHYFKKAWNVFDFVIVISSIVEIILGEVNVNEDMFSPSLLRVLRIFRIARLLRLVEFAKGIRQLLWALMISLPALFNVGALLFLVIFIYGIIGMSAFGHVKQEGALNEIVNFATFGSSLSLLFRLSTGAGWNDIMDSLLLKPPDCDPNYMNLPHGNCGSIGAIFYLVSYIVIVSLIIINMYIAIILENVYRAHEIEDFGITQEDFDSFYVLWGEFVPDGRLYLPLTQLSEFVATLKKPFKLPKPNTEVLAEMDIPLRSGEVVHCFELLKALVKRVLGEHGESPEVFQEITLKMEARFNKSFRERKASLPIIGSTKSKLSESVPENDL</sequence>
<keyword evidence="5 8" id="KW-1133">Transmembrane helix</keyword>
<dbReference type="SUPFAM" id="SSF81324">
    <property type="entry name" value="Voltage-gated potassium channels"/>
    <property type="match status" value="4"/>
</dbReference>
<feature type="domain" description="Ion transport" evidence="9">
    <location>
        <begin position="30"/>
        <end position="130"/>
    </location>
</feature>
<keyword evidence="8" id="KW-0406">Ion transport</keyword>
<dbReference type="InterPro" id="IPR005821">
    <property type="entry name" value="Ion_trans_dom"/>
</dbReference>
<keyword evidence="8" id="KW-0407">Ion channel</keyword>
<feature type="domain" description="Ion transport" evidence="9">
    <location>
        <begin position="150"/>
        <end position="291"/>
    </location>
</feature>
<dbReference type="InterPro" id="IPR043203">
    <property type="entry name" value="VGCC_Ca_Na"/>
</dbReference>
<evidence type="ECO:0000259" key="9">
    <source>
        <dbReference type="Pfam" id="PF00520"/>
    </source>
</evidence>
<keyword evidence="2" id="KW-1003">Cell membrane</keyword>
<evidence type="ECO:0000256" key="3">
    <source>
        <dbReference type="ARBA" id="ARBA00022692"/>
    </source>
</evidence>
<feature type="domain" description="Ion transport" evidence="9">
    <location>
        <begin position="800"/>
        <end position="956"/>
    </location>
</feature>
<feature type="transmembrane region" description="Helical" evidence="8">
    <location>
        <begin position="788"/>
        <end position="811"/>
    </location>
</feature>
<dbReference type="Pfam" id="PF00520">
    <property type="entry name" value="Ion_trans"/>
    <property type="match status" value="5"/>
</dbReference>
<comment type="caution">
    <text evidence="8">Lacks conserved residue(s) required for the propagation of feature annotation.</text>
</comment>
<feature type="transmembrane region" description="Helical" evidence="8">
    <location>
        <begin position="1087"/>
        <end position="1105"/>
    </location>
</feature>
<proteinExistence type="inferred from homology"/>
<feature type="transmembrane region" description="Helical" evidence="8">
    <location>
        <begin position="592"/>
        <end position="615"/>
    </location>
</feature>
<protein>
    <recommendedName>
        <fullName evidence="8">Sodium channel protein</fullName>
    </recommendedName>
</protein>
<comment type="similarity">
    <text evidence="8">Belongs to the sodium channel (TC 1.A.1.10) family.</text>
</comment>
<feature type="transmembrane region" description="Helical" evidence="8">
    <location>
        <begin position="396"/>
        <end position="417"/>
    </location>
</feature>
<name>A0ABN8MF08_9CNID</name>
<keyword evidence="8" id="KW-0915">Sodium</keyword>